<protein>
    <submittedName>
        <fullName evidence="10">ORF3</fullName>
    </submittedName>
</protein>
<comment type="subcellular location">
    <subcellularLocation>
        <location evidence="1">Host membrane</location>
        <topology evidence="1">Multi-pass membrane protein</topology>
    </subcellularLocation>
</comment>
<evidence type="ECO:0000256" key="5">
    <source>
        <dbReference type="ARBA" id="ARBA00023136"/>
    </source>
</evidence>
<dbReference type="PROSITE" id="PS51967">
    <property type="entry name" value="COV_VIROPORIN_3A_CD"/>
    <property type="match status" value="1"/>
</dbReference>
<dbReference type="EMBL" id="MK472068">
    <property type="protein sequence ID" value="QGX41958.1"/>
    <property type="molecule type" value="Genomic_RNA"/>
</dbReference>
<evidence type="ECO:0000256" key="7">
    <source>
        <dbReference type="SAM" id="Phobius"/>
    </source>
</evidence>
<keyword evidence="11" id="KW-1185">Reference proteome</keyword>
<dbReference type="Proteomes" id="UP001202896">
    <property type="component" value="Segment"/>
</dbReference>
<keyword evidence="4 6" id="KW-1133">Transmembrane helix</keyword>
<keyword evidence="3 6" id="KW-1043">Host membrane</keyword>
<evidence type="ECO:0000313" key="10">
    <source>
        <dbReference type="EMBL" id="QGX41958.1"/>
    </source>
</evidence>
<organism evidence="10 11">
    <name type="scientific">alphacoronavirus sp. WA2028</name>
    <dbReference type="NCBI Taxonomy" id="3070154"/>
    <lineage>
        <taxon>Viruses</taxon>
        <taxon>Riboviria</taxon>
        <taxon>Orthornavirae</taxon>
        <taxon>Pisuviricota</taxon>
        <taxon>Pisoniviricetes</taxon>
        <taxon>Nidovirales</taxon>
        <taxon>Cornidovirineae</taxon>
        <taxon>Coronaviridae</taxon>
        <taxon>Orthocoronavirinae</taxon>
        <taxon>Alphacoronavirus</taxon>
        <taxon>Nyctacovirus</taxon>
        <taxon>Alphacoronavirus chalinolobi</taxon>
        <taxon>Alphacoronavirus WA2028</taxon>
    </lineage>
</organism>
<proteinExistence type="predicted"/>
<feature type="transmembrane region" description="Helical" evidence="7">
    <location>
        <begin position="55"/>
        <end position="77"/>
    </location>
</feature>
<evidence type="ECO:0000256" key="3">
    <source>
        <dbReference type="ARBA" id="ARBA00022870"/>
    </source>
</evidence>
<evidence type="ECO:0000259" key="8">
    <source>
        <dbReference type="PROSITE" id="PS51966"/>
    </source>
</evidence>
<evidence type="ECO:0000313" key="11">
    <source>
        <dbReference type="Proteomes" id="UP001202896"/>
    </source>
</evidence>
<dbReference type="InterPro" id="IPR046445">
    <property type="entry name" value="a/bCoV_VIROPORIN_3A-like_TM"/>
</dbReference>
<accession>A0AA48UFI4</accession>
<keyword evidence="2 6" id="KW-0812">Transmembrane</keyword>
<evidence type="ECO:0000256" key="1">
    <source>
        <dbReference type="ARBA" id="ARBA00004301"/>
    </source>
</evidence>
<evidence type="ECO:0000256" key="4">
    <source>
        <dbReference type="ARBA" id="ARBA00022989"/>
    </source>
</evidence>
<evidence type="ECO:0000256" key="6">
    <source>
        <dbReference type="PROSITE-ProRule" id="PRU01311"/>
    </source>
</evidence>
<evidence type="ECO:0000259" key="9">
    <source>
        <dbReference type="PROSITE" id="PS51967"/>
    </source>
</evidence>
<dbReference type="InterPro" id="IPR046446">
    <property type="entry name" value="a/bCoV_VIROPORIN_3A-like_CD"/>
</dbReference>
<feature type="transmembrane region" description="Helical" evidence="7">
    <location>
        <begin position="29"/>
        <end position="48"/>
    </location>
</feature>
<sequence>MLGLFNLYLGGALEQQHVNRPNVTPIKHFNLGVDYLLTGVFVYYFAVFRCSTYRLNFVCGILRLLTLFVYVPLLLYVGAYIDGILIAILLIARLLYLVVFSIKWKSPYYFVLNTSQLAWILGKCWYVDLDMYVCLRGGNSYVKFGPHFIPFVRTDKLFITVRGRKSLIAELVRRVELINGDFLYIFDTTSFVSVINHITPSLN</sequence>
<dbReference type="Pfam" id="PF03053">
    <property type="entry name" value="Corona_NS3b"/>
    <property type="match status" value="1"/>
</dbReference>
<feature type="domain" description="CoV 3a-like viroporin CD" evidence="9">
    <location>
        <begin position="116"/>
        <end position="191"/>
    </location>
</feature>
<keyword evidence="5 6" id="KW-0472">Membrane</keyword>
<feature type="domain" description="CoV 3a-like viroporin TM" evidence="8">
    <location>
        <begin position="22"/>
        <end position="112"/>
    </location>
</feature>
<feature type="transmembrane region" description="Helical" evidence="7">
    <location>
        <begin position="83"/>
        <end position="102"/>
    </location>
</feature>
<dbReference type="GO" id="GO:0016020">
    <property type="term" value="C:membrane"/>
    <property type="evidence" value="ECO:0007669"/>
    <property type="project" value="UniProtKB-UniRule"/>
</dbReference>
<reference evidence="10 11" key="1">
    <citation type="submission" date="2019-01" db="EMBL/GenBank/DDBJ databases">
        <title>Diversity of Adenoviruses, Coronaviruses and Paramyxoviruses in Western Australian microbat communities.</title>
        <authorList>
            <person name="O'Dea M."/>
            <person name="Prada D."/>
            <person name="Jackson B."/>
            <person name="Boyd V."/>
            <person name="Baker M."/>
        </authorList>
    </citation>
    <scope>NUCLEOTIDE SEQUENCE [LARGE SCALE GENOMIC DNA]</scope>
    <source>
        <strain evidence="10">WA2028</strain>
    </source>
</reference>
<dbReference type="InterPro" id="IPR004293">
    <property type="entry name" value="Coronavirus_Orf3a/b"/>
</dbReference>
<dbReference type="GO" id="GO:0033644">
    <property type="term" value="C:host cell membrane"/>
    <property type="evidence" value="ECO:0007669"/>
    <property type="project" value="UniProtKB-SubCell"/>
</dbReference>
<name>A0AA48UFI4_9ALPC</name>
<dbReference type="PROSITE" id="PS51966">
    <property type="entry name" value="COV_VIROPORIN_3A_TM"/>
    <property type="match status" value="1"/>
</dbReference>
<evidence type="ECO:0000256" key="2">
    <source>
        <dbReference type="ARBA" id="ARBA00022692"/>
    </source>
</evidence>